<gene>
    <name evidence="1" type="ORF">E1294_21060</name>
</gene>
<organism evidence="1 2">
    <name type="scientific">Nonomuraea diastatica</name>
    <dbReference type="NCBI Taxonomy" id="1848329"/>
    <lineage>
        <taxon>Bacteria</taxon>
        <taxon>Bacillati</taxon>
        <taxon>Actinomycetota</taxon>
        <taxon>Actinomycetes</taxon>
        <taxon>Streptosporangiales</taxon>
        <taxon>Streptosporangiaceae</taxon>
        <taxon>Nonomuraea</taxon>
    </lineage>
</organism>
<evidence type="ECO:0000313" key="1">
    <source>
        <dbReference type="EMBL" id="TDD19366.1"/>
    </source>
</evidence>
<dbReference type="Proteomes" id="UP000294543">
    <property type="component" value="Unassembled WGS sequence"/>
</dbReference>
<dbReference type="AlphaFoldDB" id="A0A4V2YEH7"/>
<reference evidence="1 2" key="1">
    <citation type="submission" date="2019-03" db="EMBL/GenBank/DDBJ databases">
        <title>Draft genome sequences of novel Actinobacteria.</title>
        <authorList>
            <person name="Sahin N."/>
            <person name="Ay H."/>
            <person name="Saygin H."/>
        </authorList>
    </citation>
    <scope>NUCLEOTIDE SEQUENCE [LARGE SCALE GENOMIC DNA]</scope>
    <source>
        <strain evidence="1 2">KC712</strain>
    </source>
</reference>
<proteinExistence type="predicted"/>
<dbReference type="EMBL" id="SMKP01000058">
    <property type="protein sequence ID" value="TDD19366.1"/>
    <property type="molecule type" value="Genomic_DNA"/>
</dbReference>
<name>A0A4V2YEH7_9ACTN</name>
<sequence length="81" mass="8702">MEAAGDLRGRFDHGKHLWASSVEGLDAVDDEQWPDRGVGVVGVEHDLHLGAREGQRDCRITFAPALGEAKGCHRPGPCALT</sequence>
<evidence type="ECO:0000313" key="2">
    <source>
        <dbReference type="Proteomes" id="UP000294543"/>
    </source>
</evidence>
<dbReference type="RefSeq" id="WP_132510642.1">
    <property type="nucleotide sequence ID" value="NZ_SMKP01000058.1"/>
</dbReference>
<keyword evidence="2" id="KW-1185">Reference proteome</keyword>
<comment type="caution">
    <text evidence="1">The sequence shown here is derived from an EMBL/GenBank/DDBJ whole genome shotgun (WGS) entry which is preliminary data.</text>
</comment>
<protein>
    <submittedName>
        <fullName evidence="1">Uncharacterized protein</fullName>
    </submittedName>
</protein>
<accession>A0A4V2YEH7</accession>